<accession>A0ABV2LBT8</accession>
<evidence type="ECO:0000313" key="2">
    <source>
        <dbReference type="EMBL" id="MET3695322.1"/>
    </source>
</evidence>
<dbReference type="EMBL" id="JBEPMM010000026">
    <property type="protein sequence ID" value="MET3695322.1"/>
    <property type="molecule type" value="Genomic_DNA"/>
</dbReference>
<gene>
    <name evidence="2" type="ORF">ABID43_004890</name>
</gene>
<comment type="caution">
    <text evidence="2">The sequence shown here is derived from an EMBL/GenBank/DDBJ whole genome shotgun (WGS) entry which is preliminary data.</text>
</comment>
<evidence type="ECO:0000256" key="1">
    <source>
        <dbReference type="SAM" id="MobiDB-lite"/>
    </source>
</evidence>
<feature type="region of interest" description="Disordered" evidence="1">
    <location>
        <begin position="157"/>
        <end position="200"/>
    </location>
</feature>
<keyword evidence="3" id="KW-1185">Reference proteome</keyword>
<sequence>MITHASFLKQIQPAVEELRDISQRSKGSFRSEYIAVSHFYSCLDNAFVPNWQYDLDVQEELRSLLKRPPVVAVTSALAGAVECLASLHRRDPSDAGWQFLDFLDDVSAAGAVGGLDAPSAHFLRLAAYCAVVVHGTPGAALPDLPLSPETETVAPEFRHPRIHLSHVPGRPPRGPYGDEGQVASGLPDDTNDPKGSGWGV</sequence>
<name>A0ABV2LBT8_9HYPH</name>
<protein>
    <submittedName>
        <fullName evidence="2">Uncharacterized protein</fullName>
    </submittedName>
</protein>
<evidence type="ECO:0000313" key="3">
    <source>
        <dbReference type="Proteomes" id="UP001549145"/>
    </source>
</evidence>
<proteinExistence type="predicted"/>
<organism evidence="2 3">
    <name type="scientific">Methylobacterium goesingense</name>
    <dbReference type="NCBI Taxonomy" id="243690"/>
    <lineage>
        <taxon>Bacteria</taxon>
        <taxon>Pseudomonadati</taxon>
        <taxon>Pseudomonadota</taxon>
        <taxon>Alphaproteobacteria</taxon>
        <taxon>Hyphomicrobiales</taxon>
        <taxon>Methylobacteriaceae</taxon>
        <taxon>Methylobacterium</taxon>
    </lineage>
</organism>
<dbReference type="Proteomes" id="UP001549145">
    <property type="component" value="Unassembled WGS sequence"/>
</dbReference>
<reference evidence="2 3" key="1">
    <citation type="submission" date="2024-06" db="EMBL/GenBank/DDBJ databases">
        <title>Genomic Encyclopedia of Type Strains, Phase IV (KMG-IV): sequencing the most valuable type-strain genomes for metagenomic binning, comparative biology and taxonomic classification.</title>
        <authorList>
            <person name="Goeker M."/>
        </authorList>
    </citation>
    <scope>NUCLEOTIDE SEQUENCE [LARGE SCALE GENOMIC DNA]</scope>
    <source>
        <strain evidence="2 3">DSM 21331</strain>
    </source>
</reference>
<dbReference type="RefSeq" id="WP_238279021.1">
    <property type="nucleotide sequence ID" value="NZ_BPQL01000048.1"/>
</dbReference>